<evidence type="ECO:0000313" key="1">
    <source>
        <dbReference type="EMBL" id="KAJ9055219.1"/>
    </source>
</evidence>
<comment type="caution">
    <text evidence="1">The sequence shown here is derived from an EMBL/GenBank/DDBJ whole genome shotgun (WGS) entry which is preliminary data.</text>
</comment>
<gene>
    <name evidence="1" type="ORF">DSO57_1006235</name>
</gene>
<reference evidence="1" key="1">
    <citation type="submission" date="2022-04" db="EMBL/GenBank/DDBJ databases">
        <title>Genome of the entomopathogenic fungus Entomophthora muscae.</title>
        <authorList>
            <person name="Elya C."/>
            <person name="Lovett B.R."/>
            <person name="Lee E."/>
            <person name="Macias A.M."/>
            <person name="Hajek A.E."/>
            <person name="De Bivort B.L."/>
            <person name="Kasson M.T."/>
            <person name="De Fine Licht H.H."/>
            <person name="Stajich J.E."/>
        </authorList>
    </citation>
    <scope>NUCLEOTIDE SEQUENCE</scope>
    <source>
        <strain evidence="1">Berkeley</strain>
    </source>
</reference>
<accession>A0ACC2RYS7</accession>
<name>A0ACC2RYS7_9FUNG</name>
<dbReference type="EMBL" id="QTSX02006407">
    <property type="protein sequence ID" value="KAJ9055219.1"/>
    <property type="molecule type" value="Genomic_DNA"/>
</dbReference>
<organism evidence="1 2">
    <name type="scientific">Entomophthora muscae</name>
    <dbReference type="NCBI Taxonomy" id="34485"/>
    <lineage>
        <taxon>Eukaryota</taxon>
        <taxon>Fungi</taxon>
        <taxon>Fungi incertae sedis</taxon>
        <taxon>Zoopagomycota</taxon>
        <taxon>Entomophthoromycotina</taxon>
        <taxon>Entomophthoromycetes</taxon>
        <taxon>Entomophthorales</taxon>
        <taxon>Entomophthoraceae</taxon>
        <taxon>Entomophthora</taxon>
    </lineage>
</organism>
<protein>
    <submittedName>
        <fullName evidence="1">Uncharacterized protein</fullName>
    </submittedName>
</protein>
<proteinExistence type="predicted"/>
<dbReference type="Proteomes" id="UP001165960">
    <property type="component" value="Unassembled WGS sequence"/>
</dbReference>
<sequence length="81" mass="8998">MSLPHYRLDAVLSCPQPHVIRSRTRLASVGTTDFGISPSSQPKDNPTFNFIITARFIYQVRVQLGASIPSTPEPAETWLSK</sequence>
<keyword evidence="2" id="KW-1185">Reference proteome</keyword>
<evidence type="ECO:0000313" key="2">
    <source>
        <dbReference type="Proteomes" id="UP001165960"/>
    </source>
</evidence>